<name>A0ABQ8EFI6_BRANA</name>
<evidence type="ECO:0000259" key="1">
    <source>
        <dbReference type="Pfam" id="PF04765"/>
    </source>
</evidence>
<organism evidence="2 3">
    <name type="scientific">Brassica napus</name>
    <name type="common">Rape</name>
    <dbReference type="NCBI Taxonomy" id="3708"/>
    <lineage>
        <taxon>Eukaryota</taxon>
        <taxon>Viridiplantae</taxon>
        <taxon>Streptophyta</taxon>
        <taxon>Embryophyta</taxon>
        <taxon>Tracheophyta</taxon>
        <taxon>Spermatophyta</taxon>
        <taxon>Magnoliopsida</taxon>
        <taxon>eudicotyledons</taxon>
        <taxon>Gunneridae</taxon>
        <taxon>Pentapetalae</taxon>
        <taxon>rosids</taxon>
        <taxon>malvids</taxon>
        <taxon>Brassicales</taxon>
        <taxon>Brassicaceae</taxon>
        <taxon>Brassiceae</taxon>
        <taxon>Brassica</taxon>
    </lineage>
</organism>
<keyword evidence="3" id="KW-1185">Reference proteome</keyword>
<dbReference type="EMBL" id="JAGKQM010000001">
    <property type="protein sequence ID" value="KAH0940376.1"/>
    <property type="molecule type" value="Genomic_DNA"/>
</dbReference>
<gene>
    <name evidence="2" type="ORF">HID58_000013</name>
</gene>
<dbReference type="Proteomes" id="UP000824890">
    <property type="component" value="Unassembled WGS sequence"/>
</dbReference>
<proteinExistence type="predicted"/>
<evidence type="ECO:0000313" key="3">
    <source>
        <dbReference type="Proteomes" id="UP000824890"/>
    </source>
</evidence>
<reference evidence="2 3" key="1">
    <citation type="submission" date="2021-05" db="EMBL/GenBank/DDBJ databases">
        <title>Genome Assembly of Synthetic Allotetraploid Brassica napus Reveals Homoeologous Exchanges between Subgenomes.</title>
        <authorList>
            <person name="Davis J.T."/>
        </authorList>
    </citation>
    <scope>NUCLEOTIDE SEQUENCE [LARGE SCALE GENOMIC DNA]</scope>
    <source>
        <strain evidence="3">cv. Da-Ae</strain>
        <tissue evidence="2">Seedling</tissue>
    </source>
</reference>
<protein>
    <recommendedName>
        <fullName evidence="1">TOD1/MUCI70 glycosyltransferase-like domain-containing protein</fullName>
    </recommendedName>
</protein>
<dbReference type="InterPro" id="IPR048354">
    <property type="entry name" value="TOD1_MUCI70_glycTrfase_dom"/>
</dbReference>
<evidence type="ECO:0000313" key="2">
    <source>
        <dbReference type="EMBL" id="KAH0940376.1"/>
    </source>
</evidence>
<dbReference type="Pfam" id="PF04765">
    <property type="entry name" value="TOD1_MUCI70"/>
    <property type="match status" value="1"/>
</dbReference>
<comment type="caution">
    <text evidence="2">The sequence shown here is derived from an EMBL/GenBank/DDBJ whole genome shotgun (WGS) entry which is preliminary data.</text>
</comment>
<feature type="non-terminal residue" evidence="2">
    <location>
        <position position="1"/>
    </location>
</feature>
<feature type="domain" description="TOD1/MUCI70 glycosyltransferase-like" evidence="1">
    <location>
        <begin position="85"/>
        <end position="121"/>
    </location>
</feature>
<sequence length="159" mass="17480">TALLAYSNTDVTAFFFPFPLPTTLIKVLLPTSITPHSILTTNLTYITEEGDDHHSSTSPFPLFSLAPTLPALNDMKAFLSLSNLSVMKVDKDFVNKCKFVVATGIFDAYDQPHQPSNISQEPLLFPSGGQWVGIWRLILLKTPPYDEPRLGGTAKSPKS</sequence>
<accession>A0ABQ8EFI6</accession>